<dbReference type="NCBIfam" id="TIGR02195">
    <property type="entry name" value="heptsyl_trn_II"/>
    <property type="match status" value="1"/>
</dbReference>
<dbReference type="OrthoDB" id="9797795at2"/>
<dbReference type="GO" id="GO:0008713">
    <property type="term" value="F:ADP-heptose-lipopolysaccharide heptosyltransferase activity"/>
    <property type="evidence" value="ECO:0007669"/>
    <property type="project" value="UniProtKB-EC"/>
</dbReference>
<sequence length="340" mass="36502">MTTAQQILVVGPSWVGDMVMAQSLFMVLHTQHPGVCIDVLAPQWSLPILARMPQVRQGIAMPLGHGQLDLRTRWQLGRSLAAKGYDQAIVLPGSLKSALVPWFAGIPTRTGFVGEMRYGLLNDRRRLDKQALPMTVQRFVALGLPASVTPAPETPQPRLLANTDHATRLKQQLGLSDDRPAIALMPGAEYGPAKQWPANHFSRLATALLAQGYQVWILGSAKDRPVADTIAQGVSGNGVHNLCGQTQLADVCDLLSVCAAAVSNDSGLMHVAAALDKPVVALYGSSNPHHTPPLSPKAQILYLGLDCSPCFKRQCPLGHTRCLADIQPEQVLQALGLPSL</sequence>
<organism evidence="6 7">
    <name type="scientific">Giesbergeria anulus</name>
    <dbReference type="NCBI Taxonomy" id="180197"/>
    <lineage>
        <taxon>Bacteria</taxon>
        <taxon>Pseudomonadati</taxon>
        <taxon>Pseudomonadota</taxon>
        <taxon>Betaproteobacteria</taxon>
        <taxon>Burkholderiales</taxon>
        <taxon>Comamonadaceae</taxon>
        <taxon>Giesbergeria</taxon>
    </lineage>
</organism>
<dbReference type="InterPro" id="IPR011910">
    <property type="entry name" value="RfaF"/>
</dbReference>
<dbReference type="Gene3D" id="3.40.50.2000">
    <property type="entry name" value="Glycogen Phosphorylase B"/>
    <property type="match status" value="2"/>
</dbReference>
<dbReference type="GO" id="GO:0005829">
    <property type="term" value="C:cytosol"/>
    <property type="evidence" value="ECO:0007669"/>
    <property type="project" value="TreeGrafter"/>
</dbReference>
<keyword evidence="2 6" id="KW-0808">Transferase</keyword>
<keyword evidence="7" id="KW-1185">Reference proteome</keyword>
<accession>A0A1H9FLQ4</accession>
<evidence type="ECO:0000256" key="5">
    <source>
        <dbReference type="ARBA" id="ARBA00047503"/>
    </source>
</evidence>
<evidence type="ECO:0000256" key="3">
    <source>
        <dbReference type="ARBA" id="ARBA00043995"/>
    </source>
</evidence>
<comment type="catalytic activity">
    <reaction evidence="5">
        <text>an L-alpha-D-Hep-(1-&gt;5)-[alpha-Kdo-(2-&gt;4)]-alpha-Kdo-(2-&gt;6)-lipid A + ADP-L-glycero-beta-D-manno-heptose = an L-alpha-D-Hep-(1-&gt;3)-L-alpha-D-Hep-(1-&gt;5)-[alpha-Kdo-(2-&gt;4)]-alpha-Kdo-(2-&gt;6)-lipid A + ADP + H(+)</text>
        <dbReference type="Rhea" id="RHEA:74071"/>
        <dbReference type="ChEBI" id="CHEBI:15378"/>
        <dbReference type="ChEBI" id="CHEBI:61506"/>
        <dbReference type="ChEBI" id="CHEBI:193068"/>
        <dbReference type="ChEBI" id="CHEBI:193069"/>
        <dbReference type="ChEBI" id="CHEBI:456216"/>
        <dbReference type="EC" id="2.4.99.24"/>
    </reaction>
</comment>
<dbReference type="Pfam" id="PF01075">
    <property type="entry name" value="Glyco_transf_9"/>
    <property type="match status" value="1"/>
</dbReference>
<evidence type="ECO:0000313" key="7">
    <source>
        <dbReference type="Proteomes" id="UP000199766"/>
    </source>
</evidence>
<gene>
    <name evidence="6" type="ORF">SAMN02982919_00577</name>
</gene>
<dbReference type="GO" id="GO:0009244">
    <property type="term" value="P:lipopolysaccharide core region biosynthetic process"/>
    <property type="evidence" value="ECO:0007669"/>
    <property type="project" value="TreeGrafter"/>
</dbReference>
<dbReference type="STRING" id="180197.SAMN02982919_00577"/>
<keyword evidence="1" id="KW-0328">Glycosyltransferase</keyword>
<dbReference type="SUPFAM" id="SSF53756">
    <property type="entry name" value="UDP-Glycosyltransferase/glycogen phosphorylase"/>
    <property type="match status" value="1"/>
</dbReference>
<protein>
    <recommendedName>
        <fullName evidence="4">lipopolysaccharide heptosyltransferase II</fullName>
        <ecNumber evidence="4">2.4.99.24</ecNumber>
    </recommendedName>
</protein>
<comment type="similarity">
    <text evidence="3">Belongs to the glycosyltransferase 9 family.</text>
</comment>
<name>A0A1H9FLQ4_9BURK</name>
<evidence type="ECO:0000313" key="6">
    <source>
        <dbReference type="EMBL" id="SEQ38423.1"/>
    </source>
</evidence>
<dbReference type="RefSeq" id="WP_091452406.1">
    <property type="nucleotide sequence ID" value="NZ_FOGD01000001.1"/>
</dbReference>
<evidence type="ECO:0000256" key="2">
    <source>
        <dbReference type="ARBA" id="ARBA00022679"/>
    </source>
</evidence>
<dbReference type="FunFam" id="3.40.50.2000:FF:000023">
    <property type="entry name" value="ADP-heptose--LPS heptosyltransferase II"/>
    <property type="match status" value="1"/>
</dbReference>
<dbReference type="EC" id="2.4.99.24" evidence="4"/>
<proteinExistence type="inferred from homology"/>
<dbReference type="AlphaFoldDB" id="A0A1H9FLQ4"/>
<dbReference type="EMBL" id="FOGD01000001">
    <property type="protein sequence ID" value="SEQ38423.1"/>
    <property type="molecule type" value="Genomic_DNA"/>
</dbReference>
<dbReference type="PANTHER" id="PTHR30160">
    <property type="entry name" value="TETRAACYLDISACCHARIDE 4'-KINASE-RELATED"/>
    <property type="match status" value="1"/>
</dbReference>
<dbReference type="PANTHER" id="PTHR30160:SF7">
    <property type="entry name" value="ADP-HEPTOSE--LPS HEPTOSYLTRANSFERASE 2"/>
    <property type="match status" value="1"/>
</dbReference>
<dbReference type="InterPro" id="IPR002201">
    <property type="entry name" value="Glyco_trans_9"/>
</dbReference>
<evidence type="ECO:0000256" key="4">
    <source>
        <dbReference type="ARBA" id="ARBA00044042"/>
    </source>
</evidence>
<evidence type="ECO:0000256" key="1">
    <source>
        <dbReference type="ARBA" id="ARBA00022676"/>
    </source>
</evidence>
<dbReference type="Proteomes" id="UP000199766">
    <property type="component" value="Unassembled WGS sequence"/>
</dbReference>
<dbReference type="InterPro" id="IPR051199">
    <property type="entry name" value="LPS_LOS_Heptosyltrfase"/>
</dbReference>
<reference evidence="6 7" key="1">
    <citation type="submission" date="2016-10" db="EMBL/GenBank/DDBJ databases">
        <authorList>
            <person name="de Groot N.N."/>
        </authorList>
    </citation>
    <scope>NUCLEOTIDE SEQUENCE [LARGE SCALE GENOMIC DNA]</scope>
    <source>
        <strain evidence="6 7">ATCC 35958</strain>
    </source>
</reference>
<dbReference type="CDD" id="cd03789">
    <property type="entry name" value="GT9_LPS_heptosyltransferase"/>
    <property type="match status" value="1"/>
</dbReference>